<protein>
    <submittedName>
        <fullName evidence="1">Dynamin-binding protein</fullName>
    </submittedName>
</protein>
<evidence type="ECO:0000313" key="2">
    <source>
        <dbReference type="Proteomes" id="UP000596742"/>
    </source>
</evidence>
<gene>
    <name evidence="1" type="ORF">MGAL_10B068790</name>
</gene>
<dbReference type="Proteomes" id="UP000596742">
    <property type="component" value="Unassembled WGS sequence"/>
</dbReference>
<organism evidence="1 2">
    <name type="scientific">Mytilus galloprovincialis</name>
    <name type="common">Mediterranean mussel</name>
    <dbReference type="NCBI Taxonomy" id="29158"/>
    <lineage>
        <taxon>Eukaryota</taxon>
        <taxon>Metazoa</taxon>
        <taxon>Spiralia</taxon>
        <taxon>Lophotrochozoa</taxon>
        <taxon>Mollusca</taxon>
        <taxon>Bivalvia</taxon>
        <taxon>Autobranchia</taxon>
        <taxon>Pteriomorphia</taxon>
        <taxon>Mytilida</taxon>
        <taxon>Mytiloidea</taxon>
        <taxon>Mytilidae</taxon>
        <taxon>Mytilinae</taxon>
        <taxon>Mytilus</taxon>
    </lineage>
</organism>
<accession>A0A8B6FBA3</accession>
<name>A0A8B6FBA3_MYTGA</name>
<dbReference type="AlphaFoldDB" id="A0A8B6FBA3"/>
<comment type="caution">
    <text evidence="1">The sequence shown here is derived from an EMBL/GenBank/DDBJ whole genome shotgun (WGS) entry which is preliminary data.</text>
</comment>
<dbReference type="OrthoDB" id="6153764at2759"/>
<evidence type="ECO:0000313" key="1">
    <source>
        <dbReference type="EMBL" id="VDI46374.1"/>
    </source>
</evidence>
<dbReference type="EMBL" id="UYJE01006489">
    <property type="protein sequence ID" value="VDI46374.1"/>
    <property type="molecule type" value="Genomic_DNA"/>
</dbReference>
<sequence>MQTLQSFFGHFHIKNPPNYNHRSEVRKTVAILIKIKKSEAEVGDFTIEADTNFQNGGPLSWLSLPLSVSLEDDLSLPLSASLEDDLSLPLSVSLHDLSLPLSVSLEDDLSLPFLHCDLSLPLSVSLEDDLSLPLSVSLHCDMSLPLSVSLEDDLSLPLSVSHEDDLSLPLSVSLHCDLSRLDPAVSPLSLSFDHDFVRGFAIYNWHFLRGCGIEVSS</sequence>
<proteinExistence type="predicted"/>
<reference evidence="1" key="1">
    <citation type="submission" date="2018-11" db="EMBL/GenBank/DDBJ databases">
        <authorList>
            <person name="Alioto T."/>
            <person name="Alioto T."/>
        </authorList>
    </citation>
    <scope>NUCLEOTIDE SEQUENCE</scope>
</reference>
<keyword evidence="2" id="KW-1185">Reference proteome</keyword>